<dbReference type="PATRIC" id="fig|742817.3.peg.3133"/>
<dbReference type="AlphaFoldDB" id="H1DKZ2"/>
<dbReference type="InterPro" id="IPR050736">
    <property type="entry name" value="Sensor_HK_Regulatory"/>
</dbReference>
<dbReference type="Gene3D" id="1.10.287.130">
    <property type="match status" value="1"/>
</dbReference>
<keyword evidence="3" id="KW-0597">Phosphoprotein</keyword>
<sequence>MCATTQNPNKIIPDDNDKQGVCRCPGASYYSDLMLEAMQTSIIFFNNDGTIYRSNTLARKDLHITGNLVSQNLPKLLSIVNHEKDILTELMSRLEDSETDQVKLPAGTIVRCRLTNVQFFVSGSITRLECGRYLFSFRNIMDEITREHILSMILARTKIFPWFYDMDRNKMLIDTHWFSYLGIPTGDGTITQEEFFLRVHPDDRAMLSEALRMQLSNQEIQDTFSYRLMRGDGTWEWFSAQSMYLSRTGDGSPYRVVGVCQSIQDHKTTEENLRAARDKAQESERLKSAFLANMSHEIRTPLNAIVGFSNLLTGGEIDTGTEEAREYATLINKNCDYLITLVTDILDLSRIETGSMEYSFKRQSIKQILADIYEKYAKRMPEGVTFNLLLPPNDILVDTDALRLRQVIENLVSNAVKFTTKGHIDLGCTLIGKADGVRLFVADTGEGISQQELGKIFDRFYKIDTFKQGAGLGLSVCKTILEGMDGQITVSSQLGKGSRFTIKIPLKPQEKMNLQNHEQQ</sequence>
<evidence type="ECO:0000259" key="7">
    <source>
        <dbReference type="PROSITE" id="PS50109"/>
    </source>
</evidence>
<evidence type="ECO:0000313" key="10">
    <source>
        <dbReference type="Proteomes" id="UP000004892"/>
    </source>
</evidence>
<dbReference type="InterPro" id="IPR013655">
    <property type="entry name" value="PAS_fold_3"/>
</dbReference>
<evidence type="ECO:0000256" key="3">
    <source>
        <dbReference type="ARBA" id="ARBA00022553"/>
    </source>
</evidence>
<dbReference type="RefSeq" id="WP_009138071.1">
    <property type="nucleotide sequence ID" value="NZ_JH594598.1"/>
</dbReference>
<dbReference type="Pfam" id="PF00512">
    <property type="entry name" value="HisKA"/>
    <property type="match status" value="1"/>
</dbReference>
<dbReference type="EMBL" id="ADMC01000033">
    <property type="protein sequence ID" value="EHP45287.1"/>
    <property type="molecule type" value="Genomic_DNA"/>
</dbReference>
<dbReference type="EC" id="2.7.13.3" evidence="2"/>
<evidence type="ECO:0000259" key="8">
    <source>
        <dbReference type="PROSITE" id="PS50113"/>
    </source>
</evidence>
<dbReference type="GO" id="GO:0000155">
    <property type="term" value="F:phosphorelay sensor kinase activity"/>
    <property type="evidence" value="ECO:0007669"/>
    <property type="project" value="InterPro"/>
</dbReference>
<dbReference type="InterPro" id="IPR036890">
    <property type="entry name" value="HATPase_C_sf"/>
</dbReference>
<dbReference type="CDD" id="cd00082">
    <property type="entry name" value="HisKA"/>
    <property type="match status" value="1"/>
</dbReference>
<evidence type="ECO:0000256" key="4">
    <source>
        <dbReference type="ARBA" id="ARBA00022679"/>
    </source>
</evidence>
<comment type="caution">
    <text evidence="9">The sequence shown here is derived from an EMBL/GenBank/DDBJ whole genome shotgun (WGS) entry which is preliminary data.</text>
</comment>
<dbReference type="SMART" id="SM00387">
    <property type="entry name" value="HATPase_c"/>
    <property type="match status" value="1"/>
</dbReference>
<dbReference type="CDD" id="cd00130">
    <property type="entry name" value="PAS"/>
    <property type="match status" value="1"/>
</dbReference>
<protein>
    <recommendedName>
        <fullName evidence="2">histidine kinase</fullName>
        <ecNumber evidence="2">2.7.13.3</ecNumber>
    </recommendedName>
</protein>
<dbReference type="SUPFAM" id="SSF47384">
    <property type="entry name" value="Homodimeric domain of signal transducing histidine kinase"/>
    <property type="match status" value="1"/>
</dbReference>
<evidence type="ECO:0000256" key="1">
    <source>
        <dbReference type="ARBA" id="ARBA00000085"/>
    </source>
</evidence>
<accession>H1DKZ2</accession>
<dbReference type="eggNOG" id="COG2205">
    <property type="taxonomic scope" value="Bacteria"/>
</dbReference>
<comment type="catalytic activity">
    <reaction evidence="1">
        <text>ATP + protein L-histidine = ADP + protein N-phospho-L-histidine.</text>
        <dbReference type="EC" id="2.7.13.3"/>
    </reaction>
</comment>
<dbReference type="InterPro" id="IPR004358">
    <property type="entry name" value="Sig_transdc_His_kin-like_C"/>
</dbReference>
<organism evidence="9 10">
    <name type="scientific">Odoribacter laneus YIT 12061</name>
    <dbReference type="NCBI Taxonomy" id="742817"/>
    <lineage>
        <taxon>Bacteria</taxon>
        <taxon>Pseudomonadati</taxon>
        <taxon>Bacteroidota</taxon>
        <taxon>Bacteroidia</taxon>
        <taxon>Bacteroidales</taxon>
        <taxon>Odoribacteraceae</taxon>
        <taxon>Odoribacter</taxon>
    </lineage>
</organism>
<gene>
    <name evidence="9" type="ORF">HMPREF9449_02928</name>
</gene>
<evidence type="ECO:0000313" key="9">
    <source>
        <dbReference type="EMBL" id="EHP45287.1"/>
    </source>
</evidence>
<dbReference type="Gene3D" id="3.30.565.10">
    <property type="entry name" value="Histidine kinase-like ATPase, C-terminal domain"/>
    <property type="match status" value="1"/>
</dbReference>
<evidence type="ECO:0000256" key="6">
    <source>
        <dbReference type="ARBA" id="ARBA00023012"/>
    </source>
</evidence>
<dbReference type="HOGENOM" id="CLU_000445_89_13_10"/>
<dbReference type="Proteomes" id="UP000004892">
    <property type="component" value="Unassembled WGS sequence"/>
</dbReference>
<dbReference type="PRINTS" id="PR00344">
    <property type="entry name" value="BCTRLSENSOR"/>
</dbReference>
<dbReference type="PANTHER" id="PTHR43711">
    <property type="entry name" value="TWO-COMPONENT HISTIDINE KINASE"/>
    <property type="match status" value="1"/>
</dbReference>
<keyword evidence="6" id="KW-0902">Two-component regulatory system</keyword>
<dbReference type="Gene3D" id="3.30.450.20">
    <property type="entry name" value="PAS domain"/>
    <property type="match status" value="1"/>
</dbReference>
<dbReference type="SUPFAM" id="SSF55874">
    <property type="entry name" value="ATPase domain of HSP90 chaperone/DNA topoisomerase II/histidine kinase"/>
    <property type="match status" value="1"/>
</dbReference>
<dbReference type="InterPro" id="IPR005467">
    <property type="entry name" value="His_kinase_dom"/>
</dbReference>
<dbReference type="InterPro" id="IPR003594">
    <property type="entry name" value="HATPase_dom"/>
</dbReference>
<dbReference type="SUPFAM" id="SSF55785">
    <property type="entry name" value="PYP-like sensor domain (PAS domain)"/>
    <property type="match status" value="1"/>
</dbReference>
<keyword evidence="5" id="KW-0418">Kinase</keyword>
<dbReference type="PROSITE" id="PS50113">
    <property type="entry name" value="PAC"/>
    <property type="match status" value="1"/>
</dbReference>
<dbReference type="InterPro" id="IPR000014">
    <property type="entry name" value="PAS"/>
</dbReference>
<dbReference type="InterPro" id="IPR000700">
    <property type="entry name" value="PAS-assoc_C"/>
</dbReference>
<dbReference type="GeneID" id="98070452"/>
<dbReference type="InterPro" id="IPR003661">
    <property type="entry name" value="HisK_dim/P_dom"/>
</dbReference>
<dbReference type="FunFam" id="3.30.565.10:FF:000006">
    <property type="entry name" value="Sensor histidine kinase WalK"/>
    <property type="match status" value="1"/>
</dbReference>
<dbReference type="STRING" id="742817.HMPREF9449_02928"/>
<dbReference type="InterPro" id="IPR035965">
    <property type="entry name" value="PAS-like_dom_sf"/>
</dbReference>
<dbReference type="PROSITE" id="PS50109">
    <property type="entry name" value="HIS_KIN"/>
    <property type="match status" value="1"/>
</dbReference>
<keyword evidence="10" id="KW-1185">Reference proteome</keyword>
<dbReference type="SMART" id="SM00388">
    <property type="entry name" value="HisKA"/>
    <property type="match status" value="1"/>
</dbReference>
<feature type="domain" description="PAC" evidence="8">
    <location>
        <begin position="222"/>
        <end position="275"/>
    </location>
</feature>
<dbReference type="Pfam" id="PF08447">
    <property type="entry name" value="PAS_3"/>
    <property type="match status" value="1"/>
</dbReference>
<dbReference type="InterPro" id="IPR036097">
    <property type="entry name" value="HisK_dim/P_sf"/>
</dbReference>
<feature type="domain" description="Histidine kinase" evidence="7">
    <location>
        <begin position="293"/>
        <end position="508"/>
    </location>
</feature>
<evidence type="ECO:0000256" key="5">
    <source>
        <dbReference type="ARBA" id="ARBA00022777"/>
    </source>
</evidence>
<name>H1DKZ2_9BACT</name>
<keyword evidence="4" id="KW-0808">Transferase</keyword>
<evidence type="ECO:0000256" key="2">
    <source>
        <dbReference type="ARBA" id="ARBA00012438"/>
    </source>
</evidence>
<dbReference type="Pfam" id="PF02518">
    <property type="entry name" value="HATPase_c"/>
    <property type="match status" value="1"/>
</dbReference>
<proteinExistence type="predicted"/>
<reference evidence="9 10" key="1">
    <citation type="submission" date="2012-01" db="EMBL/GenBank/DDBJ databases">
        <title>The Genome Sequence of Odoribacter laneus YIT 12061.</title>
        <authorList>
            <consortium name="The Broad Institute Genome Sequencing Platform"/>
            <person name="Earl A."/>
            <person name="Ward D."/>
            <person name="Feldgarden M."/>
            <person name="Gevers D."/>
            <person name="Morotomi M."/>
            <person name="Young S.K."/>
            <person name="Zeng Q."/>
            <person name="Gargeya S."/>
            <person name="Fitzgerald M."/>
            <person name="Haas B."/>
            <person name="Abouelleil A."/>
            <person name="Alvarado L."/>
            <person name="Arachchi H.M."/>
            <person name="Berlin A."/>
            <person name="Chapman S.B."/>
            <person name="Gearin G."/>
            <person name="Goldberg J."/>
            <person name="Griggs A."/>
            <person name="Gujja S."/>
            <person name="Hansen M."/>
            <person name="Heiman D."/>
            <person name="Howarth C."/>
            <person name="Larimer J."/>
            <person name="Lui A."/>
            <person name="MacDonald P.J.P."/>
            <person name="McCowen C."/>
            <person name="Montmayeur A."/>
            <person name="Murphy C."/>
            <person name="Neiman D."/>
            <person name="Pearson M."/>
            <person name="Priest M."/>
            <person name="Roberts A."/>
            <person name="Saif S."/>
            <person name="Shea T."/>
            <person name="Sisk P."/>
            <person name="Stolte C."/>
            <person name="Sykes S."/>
            <person name="Wortman J."/>
            <person name="Nusbaum C."/>
            <person name="Birren B."/>
        </authorList>
    </citation>
    <scope>NUCLEOTIDE SEQUENCE [LARGE SCALE GENOMIC DNA]</scope>
    <source>
        <strain evidence="9 10">YIT 12061</strain>
    </source>
</reference>
<dbReference type="PANTHER" id="PTHR43711:SF31">
    <property type="entry name" value="HISTIDINE KINASE"/>
    <property type="match status" value="1"/>
</dbReference>